<accession>A0ABV8RHG5</accession>
<comment type="pathway">
    <text evidence="1">Cofactor biosynthesis; molybdopterin biosynthesis.</text>
</comment>
<evidence type="ECO:0000256" key="11">
    <source>
        <dbReference type="ARBA" id="ARBA00032474"/>
    </source>
</evidence>
<comment type="subunit">
    <text evidence="7">Heterotetramer of 2 MoaD subunits and 2 MoaE subunits. Also stable as homodimer. The enzyme changes between these two forms during catalysis.</text>
</comment>
<keyword evidence="14" id="KW-1185">Reference proteome</keyword>
<dbReference type="Proteomes" id="UP001595887">
    <property type="component" value="Unassembled WGS sequence"/>
</dbReference>
<comment type="function">
    <text evidence="6">Converts molybdopterin precursor Z into molybdopterin. This requires the incorporation of two sulfur atoms into precursor Z to generate a dithiolene group. The sulfur is provided by MoaD.</text>
</comment>
<evidence type="ECO:0000256" key="1">
    <source>
        <dbReference type="ARBA" id="ARBA00005046"/>
    </source>
</evidence>
<sequence>MIQVHIQTERFDTGALLRPLHQLGGGAVASFTGIARSDHNEGRQVSAILLEHYPAMTQAALEDLATEAQARWSLLGGIIVHRVGRIIVGEEIVLTAAAAPHRAAALEACAFLIDRLKTDAPFWKKEIYSDGTAAWVKAKDSDTARADKWV</sequence>
<comment type="similarity">
    <text evidence="2">Belongs to the MoaE family.</text>
</comment>
<evidence type="ECO:0000313" key="14">
    <source>
        <dbReference type="Proteomes" id="UP001595887"/>
    </source>
</evidence>
<dbReference type="PANTHER" id="PTHR23404">
    <property type="entry name" value="MOLYBDOPTERIN SYNTHASE RELATED"/>
    <property type="match status" value="1"/>
</dbReference>
<evidence type="ECO:0000256" key="8">
    <source>
        <dbReference type="ARBA" id="ARBA00029745"/>
    </source>
</evidence>
<dbReference type="InterPro" id="IPR003448">
    <property type="entry name" value="Mopterin_biosynth_MoaE"/>
</dbReference>
<evidence type="ECO:0000256" key="7">
    <source>
        <dbReference type="ARBA" id="ARBA00026066"/>
    </source>
</evidence>
<evidence type="ECO:0000256" key="5">
    <source>
        <dbReference type="ARBA" id="ARBA00023150"/>
    </source>
</evidence>
<dbReference type="EMBL" id="JBHSDH010000013">
    <property type="protein sequence ID" value="MFC4292688.1"/>
    <property type="molecule type" value="Genomic_DNA"/>
</dbReference>
<dbReference type="EC" id="2.8.1.12" evidence="3"/>
<dbReference type="InterPro" id="IPR036563">
    <property type="entry name" value="MoaE_sf"/>
</dbReference>
<evidence type="ECO:0000256" key="10">
    <source>
        <dbReference type="ARBA" id="ARBA00030781"/>
    </source>
</evidence>
<dbReference type="SUPFAM" id="SSF54690">
    <property type="entry name" value="Molybdopterin synthase subunit MoaE"/>
    <property type="match status" value="1"/>
</dbReference>
<dbReference type="CDD" id="cd00756">
    <property type="entry name" value="MoaE"/>
    <property type="match status" value="1"/>
</dbReference>
<evidence type="ECO:0000256" key="2">
    <source>
        <dbReference type="ARBA" id="ARBA00005426"/>
    </source>
</evidence>
<comment type="catalytic activity">
    <reaction evidence="12">
        <text>2 [molybdopterin-synthase sulfur-carrier protein]-C-terminal-Gly-aminoethanethioate + cyclic pyranopterin phosphate + H2O = molybdopterin + 2 [molybdopterin-synthase sulfur-carrier protein]-C-terminal Gly-Gly + 2 H(+)</text>
        <dbReference type="Rhea" id="RHEA:26333"/>
        <dbReference type="Rhea" id="RHEA-COMP:12202"/>
        <dbReference type="Rhea" id="RHEA-COMP:19907"/>
        <dbReference type="ChEBI" id="CHEBI:15377"/>
        <dbReference type="ChEBI" id="CHEBI:15378"/>
        <dbReference type="ChEBI" id="CHEBI:58698"/>
        <dbReference type="ChEBI" id="CHEBI:59648"/>
        <dbReference type="ChEBI" id="CHEBI:90778"/>
        <dbReference type="ChEBI" id="CHEBI:232372"/>
        <dbReference type="EC" id="2.8.1.12"/>
    </reaction>
</comment>
<dbReference type="RefSeq" id="WP_381423581.1">
    <property type="nucleotide sequence ID" value="NZ_JBHSDH010000013.1"/>
</dbReference>
<dbReference type="Pfam" id="PF02391">
    <property type="entry name" value="MoaE"/>
    <property type="match status" value="1"/>
</dbReference>
<name>A0ABV8RHG5_9SPHN</name>
<evidence type="ECO:0000313" key="13">
    <source>
        <dbReference type="EMBL" id="MFC4292688.1"/>
    </source>
</evidence>
<protein>
    <recommendedName>
        <fullName evidence="4">Molybdopterin synthase catalytic subunit</fullName>
        <ecNumber evidence="3">2.8.1.12</ecNumber>
    </recommendedName>
    <alternativeName>
        <fullName evidence="10">MPT synthase subunit 2</fullName>
    </alternativeName>
    <alternativeName>
        <fullName evidence="8">Molybdenum cofactor biosynthesis protein E</fullName>
    </alternativeName>
    <alternativeName>
        <fullName evidence="9">Molybdopterin-converting factor large subunit</fullName>
    </alternativeName>
    <alternativeName>
        <fullName evidence="11">Molybdopterin-converting factor subunit 2</fullName>
    </alternativeName>
</protein>
<dbReference type="Gene3D" id="3.90.1170.40">
    <property type="entry name" value="Molybdopterin biosynthesis MoaE subunit"/>
    <property type="match status" value="1"/>
</dbReference>
<evidence type="ECO:0000256" key="3">
    <source>
        <dbReference type="ARBA" id="ARBA00011950"/>
    </source>
</evidence>
<proteinExistence type="inferred from homology"/>
<organism evidence="13 14">
    <name type="scientific">Sphingorhabdus arenilitoris</name>
    <dbReference type="NCBI Taxonomy" id="1490041"/>
    <lineage>
        <taxon>Bacteria</taxon>
        <taxon>Pseudomonadati</taxon>
        <taxon>Pseudomonadota</taxon>
        <taxon>Alphaproteobacteria</taxon>
        <taxon>Sphingomonadales</taxon>
        <taxon>Sphingomonadaceae</taxon>
        <taxon>Sphingorhabdus</taxon>
    </lineage>
</organism>
<evidence type="ECO:0000256" key="4">
    <source>
        <dbReference type="ARBA" id="ARBA00013858"/>
    </source>
</evidence>
<comment type="caution">
    <text evidence="13">The sequence shown here is derived from an EMBL/GenBank/DDBJ whole genome shotgun (WGS) entry which is preliminary data.</text>
</comment>
<reference evidence="14" key="1">
    <citation type="journal article" date="2019" name="Int. J. Syst. Evol. Microbiol.">
        <title>The Global Catalogue of Microorganisms (GCM) 10K type strain sequencing project: providing services to taxonomists for standard genome sequencing and annotation.</title>
        <authorList>
            <consortium name="The Broad Institute Genomics Platform"/>
            <consortium name="The Broad Institute Genome Sequencing Center for Infectious Disease"/>
            <person name="Wu L."/>
            <person name="Ma J."/>
        </authorList>
    </citation>
    <scope>NUCLEOTIDE SEQUENCE [LARGE SCALE GENOMIC DNA]</scope>
    <source>
        <strain evidence="14">CECT 8531</strain>
    </source>
</reference>
<gene>
    <name evidence="13" type="ORF">ACFOWX_09715</name>
</gene>
<evidence type="ECO:0000256" key="12">
    <source>
        <dbReference type="ARBA" id="ARBA00049878"/>
    </source>
</evidence>
<evidence type="ECO:0000256" key="6">
    <source>
        <dbReference type="ARBA" id="ARBA00025448"/>
    </source>
</evidence>
<evidence type="ECO:0000256" key="9">
    <source>
        <dbReference type="ARBA" id="ARBA00030407"/>
    </source>
</evidence>
<keyword evidence="5" id="KW-0501">Molybdenum cofactor biosynthesis</keyword>